<organism evidence="1 2">
    <name type="scientific">Leucocoprinus leucothites</name>
    <dbReference type="NCBI Taxonomy" id="201217"/>
    <lineage>
        <taxon>Eukaryota</taxon>
        <taxon>Fungi</taxon>
        <taxon>Dikarya</taxon>
        <taxon>Basidiomycota</taxon>
        <taxon>Agaricomycotina</taxon>
        <taxon>Agaricomycetes</taxon>
        <taxon>Agaricomycetidae</taxon>
        <taxon>Agaricales</taxon>
        <taxon>Agaricineae</taxon>
        <taxon>Agaricaceae</taxon>
        <taxon>Leucocoprinus</taxon>
    </lineage>
</organism>
<dbReference type="OrthoDB" id="3145912at2759"/>
<proteinExistence type="predicted"/>
<reference evidence="1 2" key="1">
    <citation type="journal article" date="2020" name="ISME J.">
        <title>Uncovering the hidden diversity of litter-decomposition mechanisms in mushroom-forming fungi.</title>
        <authorList>
            <person name="Floudas D."/>
            <person name="Bentzer J."/>
            <person name="Ahren D."/>
            <person name="Johansson T."/>
            <person name="Persson P."/>
            <person name="Tunlid A."/>
        </authorList>
    </citation>
    <scope>NUCLEOTIDE SEQUENCE [LARGE SCALE GENOMIC DNA]</scope>
    <source>
        <strain evidence="1 2">CBS 146.42</strain>
    </source>
</reference>
<gene>
    <name evidence="1" type="ORF">D9756_006830</name>
</gene>
<dbReference type="EMBL" id="JAACJO010000006">
    <property type="protein sequence ID" value="KAF5357109.1"/>
    <property type="molecule type" value="Genomic_DNA"/>
</dbReference>
<sequence length="395" mass="46014">MSLWSALPIELKRLILELVARDDLNDARWLRLVSHDINVLVLPIIFQNVLIESIPDLLGVTRTIAPPPTALHRLRDRILDPPRLLSTYNTISLALLLPENLPSIENALARVGAVFSRIRYLAITSRNLSSNAFWLRENHVRPTRIMLLHHGSPRPVNWRDEIFRDTTHIFTSSIDSHGRSTLSDLSNLTHLAISTHSELPDDKIRCISRKLEWLLDPDTLPNLESFVLGIQQFPRPPPERVCGHIIIDVSARERYTYLLTRWRTHLQVCLTQSKFYVLPDPLYPREEWEHWINSDPPDIWQRAMSFREKYPNSMVFEPRPAEGHYLADYWLNMIEIDFLQTDEDDPPLTPQKQNSHSRLFSKVDWEIDLVQREGYRESERLDPGEAGEFVHSLGF</sequence>
<dbReference type="AlphaFoldDB" id="A0A8H5G2D2"/>
<keyword evidence="2" id="KW-1185">Reference proteome</keyword>
<accession>A0A8H5G2D2</accession>
<evidence type="ECO:0000313" key="2">
    <source>
        <dbReference type="Proteomes" id="UP000559027"/>
    </source>
</evidence>
<evidence type="ECO:0000313" key="1">
    <source>
        <dbReference type="EMBL" id="KAF5357109.1"/>
    </source>
</evidence>
<comment type="caution">
    <text evidence="1">The sequence shown here is derived from an EMBL/GenBank/DDBJ whole genome shotgun (WGS) entry which is preliminary data.</text>
</comment>
<protein>
    <submittedName>
        <fullName evidence="1">Uncharacterized protein</fullName>
    </submittedName>
</protein>
<name>A0A8H5G2D2_9AGAR</name>
<dbReference type="Proteomes" id="UP000559027">
    <property type="component" value="Unassembled WGS sequence"/>
</dbReference>